<evidence type="ECO:0000256" key="5">
    <source>
        <dbReference type="ARBA" id="ARBA00022989"/>
    </source>
</evidence>
<keyword evidence="7" id="KW-0479">Metal-binding</keyword>
<feature type="transmembrane region" description="Helical" evidence="11">
    <location>
        <begin position="98"/>
        <end position="128"/>
    </location>
</feature>
<feature type="compositionally biased region" description="Pro residues" evidence="10">
    <location>
        <begin position="652"/>
        <end position="665"/>
    </location>
</feature>
<feature type="transmembrane region" description="Helical" evidence="11">
    <location>
        <begin position="383"/>
        <end position="408"/>
    </location>
</feature>
<feature type="disulfide bond" evidence="8">
    <location>
        <begin position="140"/>
        <end position="153"/>
    </location>
</feature>
<feature type="binding site" evidence="7">
    <location>
        <position position="42"/>
    </location>
    <ligand>
        <name>Na(+)</name>
        <dbReference type="ChEBI" id="CHEBI:29101"/>
        <label>1</label>
    </ligand>
</feature>
<feature type="region of interest" description="Disordered" evidence="10">
    <location>
        <begin position="628"/>
        <end position="667"/>
    </location>
</feature>
<keyword evidence="6 11" id="KW-0472">Membrane</keyword>
<feature type="transmembrane region" description="Helical" evidence="11">
    <location>
        <begin position="752"/>
        <end position="779"/>
    </location>
</feature>
<evidence type="ECO:0000256" key="3">
    <source>
        <dbReference type="ARBA" id="ARBA00022692"/>
    </source>
</evidence>
<comment type="caution">
    <text evidence="12">The sequence shown here is derived from an EMBL/GenBank/DDBJ whole genome shotgun (WGS) entry which is preliminary data.</text>
</comment>
<feature type="binding site" evidence="7">
    <location>
        <position position="303"/>
    </location>
    <ligand>
        <name>Na(+)</name>
        <dbReference type="ChEBI" id="CHEBI:29101"/>
        <label>1</label>
    </ligand>
</feature>
<keyword evidence="7" id="KW-0915">Sodium</keyword>
<feature type="transmembrane region" description="Helical" evidence="11">
    <location>
        <begin position="56"/>
        <end position="78"/>
    </location>
</feature>
<evidence type="ECO:0000256" key="8">
    <source>
        <dbReference type="PIRSR" id="PIRSR600175-2"/>
    </source>
</evidence>
<gene>
    <name evidence="12" type="ORF">MSPICULIGERA_LOCUS1500</name>
</gene>
<evidence type="ECO:0000256" key="2">
    <source>
        <dbReference type="ARBA" id="ARBA00022448"/>
    </source>
</evidence>
<feature type="transmembrane region" description="Helical" evidence="11">
    <location>
        <begin position="879"/>
        <end position="902"/>
    </location>
</feature>
<keyword evidence="2 9" id="KW-0813">Transport</keyword>
<feature type="binding site" evidence="7">
    <location>
        <position position="37"/>
    </location>
    <ligand>
        <name>Na(+)</name>
        <dbReference type="ChEBI" id="CHEBI:29101"/>
        <label>1</label>
    </ligand>
</feature>
<dbReference type="GO" id="GO:0046872">
    <property type="term" value="F:metal ion binding"/>
    <property type="evidence" value="ECO:0007669"/>
    <property type="project" value="UniProtKB-KW"/>
</dbReference>
<evidence type="ECO:0000313" key="13">
    <source>
        <dbReference type="Proteomes" id="UP001177023"/>
    </source>
</evidence>
<evidence type="ECO:0000256" key="7">
    <source>
        <dbReference type="PIRSR" id="PIRSR600175-1"/>
    </source>
</evidence>
<feature type="transmembrane region" description="Helical" evidence="11">
    <location>
        <begin position="222"/>
        <end position="249"/>
    </location>
</feature>
<dbReference type="InterPro" id="IPR037272">
    <property type="entry name" value="SNS_sf"/>
</dbReference>
<feature type="transmembrane region" description="Helical" evidence="11">
    <location>
        <begin position="1008"/>
        <end position="1030"/>
    </location>
</feature>
<evidence type="ECO:0000313" key="12">
    <source>
        <dbReference type="EMBL" id="CAJ0560248.1"/>
    </source>
</evidence>
<evidence type="ECO:0000256" key="6">
    <source>
        <dbReference type="ARBA" id="ARBA00023136"/>
    </source>
</evidence>
<feature type="transmembrane region" description="Helical" evidence="11">
    <location>
        <begin position="1249"/>
        <end position="1269"/>
    </location>
</feature>
<dbReference type="GO" id="GO:0005332">
    <property type="term" value="F:gamma-aminobutyric acid:sodium:chloride symporter activity"/>
    <property type="evidence" value="ECO:0007669"/>
    <property type="project" value="TreeGrafter"/>
</dbReference>
<feature type="compositionally biased region" description="Basic and acidic residues" evidence="10">
    <location>
        <begin position="1204"/>
        <end position="1213"/>
    </location>
</feature>
<evidence type="ECO:0000256" key="4">
    <source>
        <dbReference type="ARBA" id="ARBA00022847"/>
    </source>
</evidence>
<evidence type="ECO:0000256" key="10">
    <source>
        <dbReference type="SAM" id="MobiDB-lite"/>
    </source>
</evidence>
<reference evidence="12" key="1">
    <citation type="submission" date="2023-06" db="EMBL/GenBank/DDBJ databases">
        <authorList>
            <person name="Delattre M."/>
        </authorList>
    </citation>
    <scope>NUCLEOTIDE SEQUENCE</scope>
    <source>
        <strain evidence="12">AF72</strain>
    </source>
</reference>
<protein>
    <recommendedName>
        <fullName evidence="9">Transporter</fullName>
    </recommendedName>
</protein>
<dbReference type="EMBL" id="CATQJA010000429">
    <property type="protein sequence ID" value="CAJ0560248.1"/>
    <property type="molecule type" value="Genomic_DNA"/>
</dbReference>
<feature type="transmembrane region" description="Helical" evidence="11">
    <location>
        <begin position="255"/>
        <end position="275"/>
    </location>
</feature>
<feature type="transmembrane region" description="Helical" evidence="11">
    <location>
        <begin position="428"/>
        <end position="448"/>
    </location>
</feature>
<feature type="transmembrane region" description="Helical" evidence="11">
    <location>
        <begin position="706"/>
        <end position="725"/>
    </location>
</feature>
<dbReference type="Pfam" id="PF00209">
    <property type="entry name" value="SNF"/>
    <property type="match status" value="3"/>
</dbReference>
<feature type="binding site" evidence="7">
    <location>
        <position position="35"/>
    </location>
    <ligand>
        <name>Na(+)</name>
        <dbReference type="ChEBI" id="CHEBI:29101"/>
        <label>1</label>
    </ligand>
</feature>
<sequence length="1318" mass="147615">MSQIPYLLAELEKPKRLPSRDRWGNYLQFILDLRGYAVGLGNVWRFPYLAYHHGGAAFLLPYICCNVFFGMPLLYLEFSLGQYLQRGPGMSFFLMKPILQGIGWAMAAVSLLIGQYYNVIISWILLYLKQAARVQEWTKCEWDHSSELYNPHCISVQDNDIWCREAEDRYGNKTPYAYNHTCWPSLAPFNQTITATQIFLDKFMLGDTKDISVFGQFQIKNLIALIVVWLLVVLILWKGVAVIGSVAYVTATVPYFIIAILFARGIMLDGAAIGIEHYLLRPDMAKLTDAATWKAALSQVCFSMSVGVGGLQSMASYNEPKHNTLRDGLIVALADAGMSIFGGVAVFSVLGHLAMVKGCQIEDVVENGVTLAFVAYPEAISTIFLAPMWCFIFFLMLFLLGISTQIVYMETVVSAFVDRWPQFKTSRLRISIIVCFVCFWPGFLMCFGSGVHWLKLWDDYSSMALCFVCFFEIVAISYVYGWQNWRHDLEAMFGPPKSTFGKYFGSTGYYFFMSWMAIGPCMGALMILFSVSKSVKEIQDGENYWWVTLIGWALAVFVVGCIPGCLLWNICFYRSQGNTKAAFRVHEKHRSYARLKKEAAAGVACPGFLDRFLPGADGWDDDALLTRSTETDEKSSYQTKSTNLPTRSRDPPSNPAPGPSEAPPRAPEDRERWHNYIQYILTCIGYVVGLGNVWRFPYLAYQNGGAAFLFVYLICNIFFGLPLLYLEFSLGQYLQAGPGTAFHMLKPVMQGVGWSMVAVSFFIAIHYNVVIAWIGYYMTASFSVDTWSRCEWYYSKTGNHDCGVRLGLRLPEVRGGGEGSDNQSSYWSSAMETCLVVPQNLTKTLWTATNLHLSQNVLGVTGSITDFGEIQWQSIIAQAFVWGLVALILAFGLKAIGLLAYIAGTIPYIIMAVLVVRAVMLEGSWLGIQQFIWFPDGKGYMKLFEQQRVPARVLGRHRVLHWGWQLLADGVGPAQLDGDVVRLLPGGGGRHLLCTTAIATIFWVHRHFFFMSWMAVGPCLNMVLSVFNMITSFQPPPWIPAWTGIVGWCLPLIALAFIPGIGAWNIFKHKSRGDPSGAYRAHPTHPSYKRLRKEEAAGIAQPGIIDWLLFPLPVPGKWRGMEVGLFKGVAKAKFDYLNDLGVPATRDFHAVPPIFHEMPTNPDGSQAESPAPEDVNEAPQQMDAAPASAPPTTPEPSAGGGETTETKESEPPRDRWGNWFQFILTSIGYSVGLGNVWRFPYLAYENGGAAFLFPYIFCNIFFGMPLLYFEMSLGQYLQAGPSMSFYKCKPILQGIGWCMALVSFLLSMYYNVIVTCQF</sequence>
<dbReference type="Proteomes" id="UP001177023">
    <property type="component" value="Unassembled WGS sequence"/>
</dbReference>
<dbReference type="PRINTS" id="PR00176">
    <property type="entry name" value="NANEUSMPORT"/>
</dbReference>
<keyword evidence="5 11" id="KW-1133">Transmembrane helix</keyword>
<keyword evidence="13" id="KW-1185">Reference proteome</keyword>
<keyword evidence="4 9" id="KW-0769">Symport</keyword>
<feature type="binding site" evidence="7">
    <location>
        <position position="38"/>
    </location>
    <ligand>
        <name>Na(+)</name>
        <dbReference type="ChEBI" id="CHEBI:29101"/>
        <label>1</label>
    </ligand>
</feature>
<name>A0AA36C5L1_9BILA</name>
<feature type="transmembrane region" description="Helical" evidence="11">
    <location>
        <begin position="460"/>
        <end position="480"/>
    </location>
</feature>
<accession>A0AA36C5L1</accession>
<feature type="binding site" evidence="7">
    <location>
        <position position="400"/>
    </location>
    <ligand>
        <name>Na(+)</name>
        <dbReference type="ChEBI" id="CHEBI:29101"/>
        <label>1</label>
    </ligand>
</feature>
<dbReference type="PANTHER" id="PTHR11616:SF326">
    <property type="entry name" value="SODIUM-DEPENDENT TRANSPORTER SNF-5"/>
    <property type="match status" value="1"/>
</dbReference>
<feature type="transmembrane region" description="Helical" evidence="11">
    <location>
        <begin position="1042"/>
        <end position="1067"/>
    </location>
</feature>
<dbReference type="PROSITE" id="PS00610">
    <property type="entry name" value="NA_NEUROTRAN_SYMP_1"/>
    <property type="match status" value="3"/>
</dbReference>
<evidence type="ECO:0000256" key="1">
    <source>
        <dbReference type="ARBA" id="ARBA00004141"/>
    </source>
</evidence>
<dbReference type="PANTHER" id="PTHR11616">
    <property type="entry name" value="SODIUM/CHLORIDE DEPENDENT TRANSPORTER"/>
    <property type="match status" value="1"/>
</dbReference>
<dbReference type="InterPro" id="IPR000175">
    <property type="entry name" value="Na/ntran_symport"/>
</dbReference>
<dbReference type="GO" id="GO:0005886">
    <property type="term" value="C:plasma membrane"/>
    <property type="evidence" value="ECO:0007669"/>
    <property type="project" value="TreeGrafter"/>
</dbReference>
<feature type="transmembrane region" description="Helical" evidence="11">
    <location>
        <begin position="509"/>
        <end position="532"/>
    </location>
</feature>
<evidence type="ECO:0000256" key="9">
    <source>
        <dbReference type="RuleBase" id="RU003732"/>
    </source>
</evidence>
<feature type="transmembrane region" description="Helical" evidence="11">
    <location>
        <begin position="908"/>
        <end position="928"/>
    </location>
</feature>
<feature type="compositionally biased region" description="Polar residues" evidence="10">
    <location>
        <begin position="636"/>
        <end position="646"/>
    </location>
</feature>
<proteinExistence type="inferred from homology"/>
<dbReference type="PROSITE" id="PS50267">
    <property type="entry name" value="NA_NEUROTRAN_SYMP_3"/>
    <property type="match status" value="3"/>
</dbReference>
<feature type="non-terminal residue" evidence="12">
    <location>
        <position position="1318"/>
    </location>
</feature>
<keyword evidence="8" id="KW-1015">Disulfide bond</keyword>
<comment type="similarity">
    <text evidence="9">Belongs to the sodium:neurotransmitter symporter (SNF) (TC 2.A.22) family.</text>
</comment>
<dbReference type="SUPFAM" id="SSF161070">
    <property type="entry name" value="SNF-like"/>
    <property type="match status" value="3"/>
</dbReference>
<feature type="region of interest" description="Disordered" evidence="10">
    <location>
        <begin position="1153"/>
        <end position="1213"/>
    </location>
</feature>
<evidence type="ECO:0000256" key="11">
    <source>
        <dbReference type="SAM" id="Phobius"/>
    </source>
</evidence>
<dbReference type="GO" id="GO:0043005">
    <property type="term" value="C:neuron projection"/>
    <property type="evidence" value="ECO:0007669"/>
    <property type="project" value="TreeGrafter"/>
</dbReference>
<keyword evidence="3 9" id="KW-0812">Transmembrane</keyword>
<comment type="subcellular location">
    <subcellularLocation>
        <location evidence="1">Membrane</location>
        <topology evidence="1">Multi-pass membrane protein</topology>
    </subcellularLocation>
</comment>
<feature type="transmembrane region" description="Helical" evidence="11">
    <location>
        <begin position="544"/>
        <end position="570"/>
    </location>
</feature>
<feature type="transmembrane region" description="Helical" evidence="11">
    <location>
        <begin position="329"/>
        <end position="350"/>
    </location>
</feature>
<feature type="transmembrane region" description="Helical" evidence="11">
    <location>
        <begin position="1290"/>
        <end position="1310"/>
    </location>
</feature>
<organism evidence="12 13">
    <name type="scientific">Mesorhabditis spiculigera</name>
    <dbReference type="NCBI Taxonomy" id="96644"/>
    <lineage>
        <taxon>Eukaryota</taxon>
        <taxon>Metazoa</taxon>
        <taxon>Ecdysozoa</taxon>
        <taxon>Nematoda</taxon>
        <taxon>Chromadorea</taxon>
        <taxon>Rhabditida</taxon>
        <taxon>Rhabditina</taxon>
        <taxon>Rhabditomorpha</taxon>
        <taxon>Rhabditoidea</taxon>
        <taxon>Rhabditidae</taxon>
        <taxon>Mesorhabditinae</taxon>
        <taxon>Mesorhabditis</taxon>
    </lineage>
</organism>